<dbReference type="GeneID" id="30981019"/>
<accession>A0A1E4SE57</accession>
<dbReference type="GO" id="GO:0002098">
    <property type="term" value="P:tRNA wobble uridine modification"/>
    <property type="evidence" value="ECO:0007669"/>
    <property type="project" value="InterPro"/>
</dbReference>
<dbReference type="Gene3D" id="3.40.50.300">
    <property type="entry name" value="P-loop containing nucleotide triphosphate hydrolases"/>
    <property type="match status" value="1"/>
</dbReference>
<evidence type="ECO:0000256" key="2">
    <source>
        <dbReference type="ARBA" id="ARBA00008837"/>
    </source>
</evidence>
<comment type="similarity">
    <text evidence="2">Belongs to the ELP6 family.</text>
</comment>
<dbReference type="CDD" id="cd19495">
    <property type="entry name" value="Elp6"/>
    <property type="match status" value="1"/>
</dbReference>
<protein>
    <recommendedName>
        <fullName evidence="5">Elongator complex protein 6</fullName>
    </recommendedName>
</protein>
<dbReference type="InterPro" id="IPR018627">
    <property type="entry name" value="ELP6"/>
</dbReference>
<evidence type="ECO:0000313" key="4">
    <source>
        <dbReference type="Proteomes" id="UP000094285"/>
    </source>
</evidence>
<name>A0A1E4SE57_9ASCO</name>
<evidence type="ECO:0000313" key="3">
    <source>
        <dbReference type="EMBL" id="ODV77768.1"/>
    </source>
</evidence>
<dbReference type="GO" id="GO:0033588">
    <property type="term" value="C:elongator holoenzyme complex"/>
    <property type="evidence" value="ECO:0007669"/>
    <property type="project" value="InterPro"/>
</dbReference>
<evidence type="ECO:0000256" key="1">
    <source>
        <dbReference type="ARBA" id="ARBA00005043"/>
    </source>
</evidence>
<dbReference type="PANTHER" id="PTHR16184">
    <property type="entry name" value="ELONGATOR COMPLEX PROTEIN 6"/>
    <property type="match status" value="1"/>
</dbReference>
<dbReference type="OrthoDB" id="9995306at2759"/>
<dbReference type="AlphaFoldDB" id="A0A1E4SE57"/>
<dbReference type="InterPro" id="IPR027417">
    <property type="entry name" value="P-loop_NTPase"/>
</dbReference>
<sequence>MSNQQQDLIFFQDNSLLSEEIITSESSVLSVISHVQGTSPSWLLNSLIENGLNGTATLINNDLNKKRSNRAEVFFVSFLHSKDFYIQNCKKNGLDLGHFTNFHFIDCFTNLFTKYIKDFKESSRGVSEIFGQIEKQVEAVGGTRKIVFIEGLELLLLSNAGKANDLLSHILKLNRKCRHLLVVSAQDSPQIVKLHANTTQDPAFEVSDFLVKLYHRSQLNINLQPLATGRANDITGSLTISRGSVPVESIIPGLRVVENEYIYHVTKDASIKLFYR</sequence>
<dbReference type="Proteomes" id="UP000094285">
    <property type="component" value="Unassembled WGS sequence"/>
</dbReference>
<dbReference type="RefSeq" id="XP_020062890.1">
    <property type="nucleotide sequence ID" value="XM_020206882.1"/>
</dbReference>
<proteinExistence type="inferred from homology"/>
<reference evidence="4" key="1">
    <citation type="submission" date="2016-05" db="EMBL/GenBank/DDBJ databases">
        <title>Comparative genomics of biotechnologically important yeasts.</title>
        <authorList>
            <consortium name="DOE Joint Genome Institute"/>
            <person name="Riley R."/>
            <person name="Haridas S."/>
            <person name="Wolfe K.H."/>
            <person name="Lopes M.R."/>
            <person name="Hittinger C.T."/>
            <person name="Goker M."/>
            <person name="Salamov A."/>
            <person name="Wisecaver J."/>
            <person name="Long T.M."/>
            <person name="Aerts A.L."/>
            <person name="Barry K."/>
            <person name="Choi C."/>
            <person name="Clum A."/>
            <person name="Coughlan A.Y."/>
            <person name="Deshpande S."/>
            <person name="Douglass A.P."/>
            <person name="Hanson S.J."/>
            <person name="Klenk H.-P."/>
            <person name="Labutti K."/>
            <person name="Lapidus A."/>
            <person name="Lindquist E."/>
            <person name="Lipzen A."/>
            <person name="Meier-Kolthoff J.P."/>
            <person name="Ohm R.A."/>
            <person name="Otillar R.P."/>
            <person name="Pangilinan J."/>
            <person name="Peng Y."/>
            <person name="Rokas A."/>
            <person name="Rosa C.A."/>
            <person name="Scheuner C."/>
            <person name="Sibirny A.A."/>
            <person name="Slot J.C."/>
            <person name="Stielow J.B."/>
            <person name="Sun H."/>
            <person name="Kurtzman C.P."/>
            <person name="Blackwell M."/>
            <person name="Grigoriev I.V."/>
            <person name="Jeffries T.W."/>
        </authorList>
    </citation>
    <scope>NUCLEOTIDE SEQUENCE [LARGE SCALE GENOMIC DNA]</scope>
    <source>
        <strain evidence="4">NRRL Y-17324</strain>
    </source>
</reference>
<gene>
    <name evidence="3" type="ORF">CANTADRAFT_22891</name>
</gene>
<evidence type="ECO:0008006" key="5">
    <source>
        <dbReference type="Google" id="ProtNLM"/>
    </source>
</evidence>
<dbReference type="EMBL" id="KV453914">
    <property type="protein sequence ID" value="ODV77768.1"/>
    <property type="molecule type" value="Genomic_DNA"/>
</dbReference>
<dbReference type="PANTHER" id="PTHR16184:SF6">
    <property type="entry name" value="ELONGATOR COMPLEX PROTEIN 6"/>
    <property type="match status" value="1"/>
</dbReference>
<comment type="pathway">
    <text evidence="1">tRNA modification; 5-methoxycarbonylmethyl-2-thiouridine-tRNA biosynthesis.</text>
</comment>
<keyword evidence="4" id="KW-1185">Reference proteome</keyword>
<dbReference type="UniPathway" id="UPA00988"/>
<organism evidence="3 4">
    <name type="scientific">Suhomyces tanzawaensis NRRL Y-17324</name>
    <dbReference type="NCBI Taxonomy" id="984487"/>
    <lineage>
        <taxon>Eukaryota</taxon>
        <taxon>Fungi</taxon>
        <taxon>Dikarya</taxon>
        <taxon>Ascomycota</taxon>
        <taxon>Saccharomycotina</taxon>
        <taxon>Pichiomycetes</taxon>
        <taxon>Debaryomycetaceae</taxon>
        <taxon>Suhomyces</taxon>
    </lineage>
</organism>